<comment type="caution">
    <text evidence="2">The sequence shown here is derived from an EMBL/GenBank/DDBJ whole genome shotgun (WGS) entry which is preliminary data.</text>
</comment>
<evidence type="ECO:0000256" key="1">
    <source>
        <dbReference type="SAM" id="MobiDB-lite"/>
    </source>
</evidence>
<dbReference type="AlphaFoldDB" id="A0A1Q3BYB5"/>
<dbReference type="EMBL" id="BDDD01001060">
    <property type="protein sequence ID" value="GAV73000.1"/>
    <property type="molecule type" value="Genomic_DNA"/>
</dbReference>
<evidence type="ECO:0000313" key="2">
    <source>
        <dbReference type="EMBL" id="GAV73000.1"/>
    </source>
</evidence>
<dbReference type="Proteomes" id="UP000187406">
    <property type="component" value="Unassembled WGS sequence"/>
</dbReference>
<feature type="region of interest" description="Disordered" evidence="1">
    <location>
        <begin position="45"/>
        <end position="86"/>
    </location>
</feature>
<reference evidence="3" key="1">
    <citation type="submission" date="2016-04" db="EMBL/GenBank/DDBJ databases">
        <title>Cephalotus genome sequencing.</title>
        <authorList>
            <person name="Fukushima K."/>
            <person name="Hasebe M."/>
            <person name="Fang X."/>
        </authorList>
    </citation>
    <scope>NUCLEOTIDE SEQUENCE [LARGE SCALE GENOMIC DNA]</scope>
    <source>
        <strain evidence="3">cv. St1</strain>
    </source>
</reference>
<dbReference type="InParanoid" id="A0A1Q3BYB5"/>
<sequence>MLKQLVRSYSDLISLLQIHELRNKQNNPQPMSHHAIVYGEVNNKRNQNKNFSSRGKGFTLTSSCGGQNTKPDDKEHEKTKGVPSQNKNGLNSVISCQICGKKGHGALKC</sequence>
<organism evidence="2 3">
    <name type="scientific">Cephalotus follicularis</name>
    <name type="common">Albany pitcher plant</name>
    <dbReference type="NCBI Taxonomy" id="3775"/>
    <lineage>
        <taxon>Eukaryota</taxon>
        <taxon>Viridiplantae</taxon>
        <taxon>Streptophyta</taxon>
        <taxon>Embryophyta</taxon>
        <taxon>Tracheophyta</taxon>
        <taxon>Spermatophyta</taxon>
        <taxon>Magnoliopsida</taxon>
        <taxon>eudicotyledons</taxon>
        <taxon>Gunneridae</taxon>
        <taxon>Pentapetalae</taxon>
        <taxon>rosids</taxon>
        <taxon>fabids</taxon>
        <taxon>Oxalidales</taxon>
        <taxon>Cephalotaceae</taxon>
        <taxon>Cephalotus</taxon>
    </lineage>
</organism>
<keyword evidence="3" id="KW-1185">Reference proteome</keyword>
<feature type="compositionally biased region" description="Basic and acidic residues" evidence="1">
    <location>
        <begin position="70"/>
        <end position="80"/>
    </location>
</feature>
<feature type="compositionally biased region" description="Polar residues" evidence="1">
    <location>
        <begin position="45"/>
        <end position="69"/>
    </location>
</feature>
<proteinExistence type="predicted"/>
<accession>A0A1Q3BYB5</accession>
<gene>
    <name evidence="2" type="ORF">CFOL_v3_16487</name>
</gene>
<protein>
    <submittedName>
        <fullName evidence="2">Uncharacterized protein</fullName>
    </submittedName>
</protein>
<evidence type="ECO:0000313" key="3">
    <source>
        <dbReference type="Proteomes" id="UP000187406"/>
    </source>
</evidence>
<name>A0A1Q3BYB5_CEPFO</name>